<gene>
    <name evidence="1" type="ORF">S01H1_69062</name>
</gene>
<evidence type="ECO:0000313" key="1">
    <source>
        <dbReference type="EMBL" id="GAG36979.1"/>
    </source>
</evidence>
<dbReference type="AlphaFoldDB" id="X0X1C6"/>
<evidence type="ECO:0008006" key="2">
    <source>
        <dbReference type="Google" id="ProtNLM"/>
    </source>
</evidence>
<proteinExistence type="predicted"/>
<organism evidence="1">
    <name type="scientific">marine sediment metagenome</name>
    <dbReference type="NCBI Taxonomy" id="412755"/>
    <lineage>
        <taxon>unclassified sequences</taxon>
        <taxon>metagenomes</taxon>
        <taxon>ecological metagenomes</taxon>
    </lineage>
</organism>
<sequence>EILEEGWATFNTYSDFVSIPIGLSYEFFINGMDKKISYILGVGLSYYISSKKSHLVNIKNPLGNPDQKRSRDGRGYGFHVYLSMQYDFHQNYYFESRLCARYADGMYFTDKPGDIDVDFTGVDITLGLGWRF</sequence>
<protein>
    <recommendedName>
        <fullName evidence="2">Outer membrane protein beta-barrel domain-containing protein</fullName>
    </recommendedName>
</protein>
<reference evidence="1" key="1">
    <citation type="journal article" date="2014" name="Front. Microbiol.">
        <title>High frequency of phylogenetically diverse reductive dehalogenase-homologous genes in deep subseafloor sedimentary metagenomes.</title>
        <authorList>
            <person name="Kawai M."/>
            <person name="Futagami T."/>
            <person name="Toyoda A."/>
            <person name="Takaki Y."/>
            <person name="Nishi S."/>
            <person name="Hori S."/>
            <person name="Arai W."/>
            <person name="Tsubouchi T."/>
            <person name="Morono Y."/>
            <person name="Uchiyama I."/>
            <person name="Ito T."/>
            <person name="Fujiyama A."/>
            <person name="Inagaki F."/>
            <person name="Takami H."/>
        </authorList>
    </citation>
    <scope>NUCLEOTIDE SEQUENCE</scope>
    <source>
        <strain evidence="1">Expedition CK06-06</strain>
    </source>
</reference>
<comment type="caution">
    <text evidence="1">The sequence shown here is derived from an EMBL/GenBank/DDBJ whole genome shotgun (WGS) entry which is preliminary data.</text>
</comment>
<dbReference type="EMBL" id="BARS01045825">
    <property type="protein sequence ID" value="GAG36979.1"/>
    <property type="molecule type" value="Genomic_DNA"/>
</dbReference>
<name>X0X1C6_9ZZZZ</name>
<dbReference type="Gene3D" id="2.40.160.20">
    <property type="match status" value="1"/>
</dbReference>
<feature type="non-terminal residue" evidence="1">
    <location>
        <position position="1"/>
    </location>
</feature>
<accession>X0X1C6</accession>